<dbReference type="RefSeq" id="WP_378574269.1">
    <property type="nucleotide sequence ID" value="NZ_JBHSFQ010000010.1"/>
</dbReference>
<feature type="region of interest" description="Disordered" evidence="1">
    <location>
        <begin position="70"/>
        <end position="103"/>
    </location>
</feature>
<proteinExistence type="predicted"/>
<keyword evidence="4" id="KW-1185">Reference proteome</keyword>
<evidence type="ECO:0000313" key="3">
    <source>
        <dbReference type="EMBL" id="MFC4562791.1"/>
    </source>
</evidence>
<evidence type="ECO:0000313" key="4">
    <source>
        <dbReference type="Proteomes" id="UP001595923"/>
    </source>
</evidence>
<sequence length="241" mass="26106">MTEQAERMVLDYLSRVADAAYGRLPSRRRAGYLADLRARIMSACEAAGAERPEDVERVLADFGEPGRRFERDQARAGDGAEDEPERAVDRRLHPTRNYRPAPWKNADAGGGAPAVLAPPSVVVSVLRSWMRHPAEAVSIAVYLFSGIIGAFAFTWVVGAVMVGLSAVWTRRDKWIAVGGPIAATLVGMLLWQPDVAYIYADQFIRQALGATGVLGLRVAAVLGALYLAVRLFRSTGAASPR</sequence>
<dbReference type="Proteomes" id="UP001595923">
    <property type="component" value="Unassembled WGS sequence"/>
</dbReference>
<comment type="caution">
    <text evidence="3">The sequence shown here is derived from an EMBL/GenBank/DDBJ whole genome shotgun (WGS) entry which is preliminary data.</text>
</comment>
<feature type="transmembrane region" description="Helical" evidence="2">
    <location>
        <begin position="139"/>
        <end position="162"/>
    </location>
</feature>
<accession>A0ABV9DXF3</accession>
<evidence type="ECO:0000256" key="1">
    <source>
        <dbReference type="SAM" id="MobiDB-lite"/>
    </source>
</evidence>
<name>A0ABV9DXF3_9ACTN</name>
<keyword evidence="2" id="KW-1133">Transmembrane helix</keyword>
<keyword evidence="2" id="KW-0472">Membrane</keyword>
<organism evidence="3 4">
    <name type="scientific">Nocardiopsis mangrovi</name>
    <dbReference type="NCBI Taxonomy" id="1179818"/>
    <lineage>
        <taxon>Bacteria</taxon>
        <taxon>Bacillati</taxon>
        <taxon>Actinomycetota</taxon>
        <taxon>Actinomycetes</taxon>
        <taxon>Streptosporangiales</taxon>
        <taxon>Nocardiopsidaceae</taxon>
        <taxon>Nocardiopsis</taxon>
    </lineage>
</organism>
<reference evidence="4" key="1">
    <citation type="journal article" date="2019" name="Int. J. Syst. Evol. Microbiol.">
        <title>The Global Catalogue of Microorganisms (GCM) 10K type strain sequencing project: providing services to taxonomists for standard genome sequencing and annotation.</title>
        <authorList>
            <consortium name="The Broad Institute Genomics Platform"/>
            <consortium name="The Broad Institute Genome Sequencing Center for Infectious Disease"/>
            <person name="Wu L."/>
            <person name="Ma J."/>
        </authorList>
    </citation>
    <scope>NUCLEOTIDE SEQUENCE [LARGE SCALE GENOMIC DNA]</scope>
    <source>
        <strain evidence="4">XZYJ18</strain>
    </source>
</reference>
<evidence type="ECO:0008006" key="5">
    <source>
        <dbReference type="Google" id="ProtNLM"/>
    </source>
</evidence>
<evidence type="ECO:0000256" key="2">
    <source>
        <dbReference type="SAM" id="Phobius"/>
    </source>
</evidence>
<keyword evidence="2" id="KW-0812">Transmembrane</keyword>
<protein>
    <recommendedName>
        <fullName evidence="5">Integral membrane protein</fullName>
    </recommendedName>
</protein>
<feature type="transmembrane region" description="Helical" evidence="2">
    <location>
        <begin position="174"/>
        <end position="191"/>
    </location>
</feature>
<dbReference type="EMBL" id="JBHSFQ010000010">
    <property type="protein sequence ID" value="MFC4562791.1"/>
    <property type="molecule type" value="Genomic_DNA"/>
</dbReference>
<feature type="transmembrane region" description="Helical" evidence="2">
    <location>
        <begin position="203"/>
        <end position="229"/>
    </location>
</feature>
<gene>
    <name evidence="3" type="ORF">ACFO4E_13070</name>
</gene>